<dbReference type="AlphaFoldDB" id="A0A1I1TJ05"/>
<evidence type="ECO:0000256" key="4">
    <source>
        <dbReference type="ARBA" id="ARBA00022679"/>
    </source>
</evidence>
<dbReference type="InterPro" id="IPR013750">
    <property type="entry name" value="GHMP_kinase_C_dom"/>
</dbReference>
<dbReference type="PANTHER" id="PTHR43527:SF2">
    <property type="entry name" value="4-DIPHOSPHOCYTIDYL-2-C-METHYL-D-ERYTHRITOL KINASE, CHLOROPLASTIC"/>
    <property type="match status" value="1"/>
</dbReference>
<dbReference type="Proteomes" id="UP000198862">
    <property type="component" value="Unassembled WGS sequence"/>
</dbReference>
<keyword evidence="7 10" id="KW-0067">ATP-binding</keyword>
<dbReference type="Gene3D" id="3.30.230.10">
    <property type="match status" value="1"/>
</dbReference>
<dbReference type="InterPro" id="IPR020568">
    <property type="entry name" value="Ribosomal_Su5_D2-typ_SF"/>
</dbReference>
<reference evidence="13 14" key="1">
    <citation type="submission" date="2016-10" db="EMBL/GenBank/DDBJ databases">
        <authorList>
            <person name="de Groot N.N."/>
        </authorList>
    </citation>
    <scope>NUCLEOTIDE SEQUENCE [LARGE SCALE GENOMIC DNA]</scope>
    <source>
        <strain evidence="13 14">DSM 6059</strain>
    </source>
</reference>
<dbReference type="PANTHER" id="PTHR43527">
    <property type="entry name" value="4-DIPHOSPHOCYTIDYL-2-C-METHYL-D-ERYTHRITOL KINASE, CHLOROPLASTIC"/>
    <property type="match status" value="1"/>
</dbReference>
<feature type="active site" evidence="10">
    <location>
        <position position="144"/>
    </location>
</feature>
<dbReference type="STRING" id="1123010.SAMN02745724_04855"/>
<dbReference type="InterPro" id="IPR014721">
    <property type="entry name" value="Ribsml_uS5_D2-typ_fold_subgr"/>
</dbReference>
<dbReference type="InterPro" id="IPR006204">
    <property type="entry name" value="GHMP_kinase_N_dom"/>
</dbReference>
<keyword evidence="14" id="KW-1185">Reference proteome</keyword>
<protein>
    <recommendedName>
        <fullName evidence="3 10">4-diphosphocytidyl-2-C-methyl-D-erythritol kinase</fullName>
        <shortName evidence="10">CMK</shortName>
        <ecNumber evidence="2 10">2.7.1.148</ecNumber>
    </recommendedName>
    <alternativeName>
        <fullName evidence="9 10">4-(cytidine-5'-diphospho)-2-C-methyl-D-erythritol kinase</fullName>
    </alternativeName>
</protein>
<dbReference type="Pfam" id="PF08544">
    <property type="entry name" value="GHMP_kinases_C"/>
    <property type="match status" value="1"/>
</dbReference>
<comment type="function">
    <text evidence="10">Catalyzes the phosphorylation of the position 2 hydroxy group of 4-diphosphocytidyl-2C-methyl-D-erythritol.</text>
</comment>
<evidence type="ECO:0000256" key="8">
    <source>
        <dbReference type="ARBA" id="ARBA00023229"/>
    </source>
</evidence>
<dbReference type="UniPathway" id="UPA00056">
    <property type="reaction ID" value="UER00094"/>
</dbReference>
<dbReference type="InterPro" id="IPR004424">
    <property type="entry name" value="IspE"/>
</dbReference>
<dbReference type="InterPro" id="IPR036554">
    <property type="entry name" value="GHMP_kinase_C_sf"/>
</dbReference>
<dbReference type="Pfam" id="PF00288">
    <property type="entry name" value="GHMP_kinases_N"/>
    <property type="match status" value="1"/>
</dbReference>
<comment type="similarity">
    <text evidence="1 10">Belongs to the GHMP kinase family. IspE subfamily.</text>
</comment>
<dbReference type="NCBIfam" id="TIGR00154">
    <property type="entry name" value="ispE"/>
    <property type="match status" value="1"/>
</dbReference>
<proteinExistence type="inferred from homology"/>
<dbReference type="EMBL" id="FOLO01000068">
    <property type="protein sequence ID" value="SFD56393.1"/>
    <property type="molecule type" value="Genomic_DNA"/>
</dbReference>
<comment type="pathway">
    <text evidence="10">Isoprenoid biosynthesis; isopentenyl diphosphate biosynthesis via DXP pathway; isopentenyl diphosphate from 1-deoxy-D-xylulose 5-phosphate: step 3/6.</text>
</comment>
<accession>A0A1I1TJ05</accession>
<evidence type="ECO:0000256" key="6">
    <source>
        <dbReference type="ARBA" id="ARBA00022777"/>
    </source>
</evidence>
<dbReference type="Gene3D" id="3.30.70.890">
    <property type="entry name" value="GHMP kinase, C-terminal domain"/>
    <property type="match status" value="1"/>
</dbReference>
<feature type="active site" evidence="10">
    <location>
        <position position="19"/>
    </location>
</feature>
<dbReference type="GO" id="GO:0005524">
    <property type="term" value="F:ATP binding"/>
    <property type="evidence" value="ECO:0007669"/>
    <property type="project" value="UniProtKB-UniRule"/>
</dbReference>
<dbReference type="GO" id="GO:0050515">
    <property type="term" value="F:4-(cytidine 5'-diphospho)-2-C-methyl-D-erythritol kinase activity"/>
    <property type="evidence" value="ECO:0007669"/>
    <property type="project" value="UniProtKB-UniRule"/>
</dbReference>
<evidence type="ECO:0000259" key="12">
    <source>
        <dbReference type="Pfam" id="PF08544"/>
    </source>
</evidence>
<feature type="domain" description="GHMP kinase C-terminal" evidence="12">
    <location>
        <begin position="213"/>
        <end position="267"/>
    </location>
</feature>
<evidence type="ECO:0000313" key="13">
    <source>
        <dbReference type="EMBL" id="SFD56393.1"/>
    </source>
</evidence>
<evidence type="ECO:0000256" key="5">
    <source>
        <dbReference type="ARBA" id="ARBA00022741"/>
    </source>
</evidence>
<evidence type="ECO:0000256" key="7">
    <source>
        <dbReference type="ARBA" id="ARBA00022840"/>
    </source>
</evidence>
<dbReference type="HAMAP" id="MF_00061">
    <property type="entry name" value="IspE"/>
    <property type="match status" value="1"/>
</dbReference>
<dbReference type="SUPFAM" id="SSF55060">
    <property type="entry name" value="GHMP Kinase, C-terminal domain"/>
    <property type="match status" value="1"/>
</dbReference>
<dbReference type="PIRSF" id="PIRSF010376">
    <property type="entry name" value="IspE"/>
    <property type="match status" value="1"/>
</dbReference>
<evidence type="ECO:0000256" key="10">
    <source>
        <dbReference type="HAMAP-Rule" id="MF_00061"/>
    </source>
</evidence>
<evidence type="ECO:0000256" key="1">
    <source>
        <dbReference type="ARBA" id="ARBA00009684"/>
    </source>
</evidence>
<feature type="domain" description="GHMP kinase N-terminal" evidence="11">
    <location>
        <begin position="74"/>
        <end position="151"/>
    </location>
</feature>
<keyword evidence="8 10" id="KW-0414">Isoprene biosynthesis</keyword>
<sequence length="289" mass="32081">MINEIKPSKHITSFIAPAKLNLFLHINARRSDGYHELETLFIFLNYGDKLTFNVTKNTQVTLLSNTNEIPNDDNLVIKAAKALQKATKCQLGADIYLEKNLPMGGGVGGGSSDAATTLLVLNQLWQTNLSITQLCNIGIKLGADVPVFIKGEASIAQGVGEELKPINLKEKWYLVLHPNVHISTAKIFSHPDLPRNTPKLKTDWQSFPVRNDCEDLVKKYYPEVDKTLQWLLKYAPSKMTGTGACCFSSFETKAQAQHVLNALPDCWQGFIAKSAMVSPLHKQISTKKM</sequence>
<evidence type="ECO:0000256" key="3">
    <source>
        <dbReference type="ARBA" id="ARBA00017473"/>
    </source>
</evidence>
<evidence type="ECO:0000259" key="11">
    <source>
        <dbReference type="Pfam" id="PF00288"/>
    </source>
</evidence>
<feature type="binding site" evidence="10">
    <location>
        <begin position="102"/>
        <end position="112"/>
    </location>
    <ligand>
        <name>ATP</name>
        <dbReference type="ChEBI" id="CHEBI:30616"/>
    </ligand>
</feature>
<evidence type="ECO:0000313" key="14">
    <source>
        <dbReference type="Proteomes" id="UP000198862"/>
    </source>
</evidence>
<keyword evidence="5 10" id="KW-0547">Nucleotide-binding</keyword>
<dbReference type="OrthoDB" id="9809438at2"/>
<dbReference type="SUPFAM" id="SSF54211">
    <property type="entry name" value="Ribosomal protein S5 domain 2-like"/>
    <property type="match status" value="1"/>
</dbReference>
<dbReference type="EC" id="2.7.1.148" evidence="2 10"/>
<evidence type="ECO:0000256" key="9">
    <source>
        <dbReference type="ARBA" id="ARBA00032554"/>
    </source>
</evidence>
<name>A0A1I1TJ05_9GAMM</name>
<dbReference type="GO" id="GO:0016114">
    <property type="term" value="P:terpenoid biosynthetic process"/>
    <property type="evidence" value="ECO:0007669"/>
    <property type="project" value="UniProtKB-UniRule"/>
</dbReference>
<evidence type="ECO:0000256" key="2">
    <source>
        <dbReference type="ARBA" id="ARBA00012052"/>
    </source>
</evidence>
<keyword evidence="6 10" id="KW-0418">Kinase</keyword>
<dbReference type="GO" id="GO:0019288">
    <property type="term" value="P:isopentenyl diphosphate biosynthetic process, methylerythritol 4-phosphate pathway"/>
    <property type="evidence" value="ECO:0007669"/>
    <property type="project" value="UniProtKB-UniRule"/>
</dbReference>
<comment type="catalytic activity">
    <reaction evidence="10">
        <text>4-CDP-2-C-methyl-D-erythritol + ATP = 4-CDP-2-C-methyl-D-erythritol 2-phosphate + ADP + H(+)</text>
        <dbReference type="Rhea" id="RHEA:18437"/>
        <dbReference type="ChEBI" id="CHEBI:15378"/>
        <dbReference type="ChEBI" id="CHEBI:30616"/>
        <dbReference type="ChEBI" id="CHEBI:57823"/>
        <dbReference type="ChEBI" id="CHEBI:57919"/>
        <dbReference type="ChEBI" id="CHEBI:456216"/>
        <dbReference type="EC" id="2.7.1.148"/>
    </reaction>
</comment>
<keyword evidence="4 10" id="KW-0808">Transferase</keyword>
<gene>
    <name evidence="10" type="primary">ispE</name>
    <name evidence="13" type="ORF">SAMN02745724_04855</name>
</gene>
<organism evidence="13 14">
    <name type="scientific">Pseudoalteromonas denitrificans DSM 6059</name>
    <dbReference type="NCBI Taxonomy" id="1123010"/>
    <lineage>
        <taxon>Bacteria</taxon>
        <taxon>Pseudomonadati</taxon>
        <taxon>Pseudomonadota</taxon>
        <taxon>Gammaproteobacteria</taxon>
        <taxon>Alteromonadales</taxon>
        <taxon>Pseudoalteromonadaceae</taxon>
        <taxon>Pseudoalteromonas</taxon>
    </lineage>
</organism>
<dbReference type="NCBIfam" id="NF011202">
    <property type="entry name" value="PRK14608.1"/>
    <property type="match status" value="1"/>
</dbReference>